<dbReference type="InterPro" id="IPR039697">
    <property type="entry name" value="Alcohol_dehydrogenase_Fe"/>
</dbReference>
<dbReference type="InterPro" id="IPR056798">
    <property type="entry name" value="ADH_Fe_C"/>
</dbReference>
<dbReference type="RefSeq" id="WP_227531014.1">
    <property type="nucleotide sequence ID" value="NZ_JAGTTM010000004.1"/>
</dbReference>
<reference evidence="6" key="1">
    <citation type="submission" date="2021-04" db="EMBL/GenBank/DDBJ databases">
        <title>Microbacterium tenobrionis sp. nov. and Microbacterium allomyrinae sp. nov., isolated from larvae of Tenobrio molitor and Allomyrina dichotoma, respectively.</title>
        <authorList>
            <person name="Lee S.D."/>
        </authorList>
    </citation>
    <scope>NUCLEOTIDE SEQUENCE</scope>
    <source>
        <strain evidence="6">YMB-B2</strain>
    </source>
</reference>
<dbReference type="PANTHER" id="PTHR11496">
    <property type="entry name" value="ALCOHOL DEHYDROGENASE"/>
    <property type="match status" value="1"/>
</dbReference>
<feature type="domain" description="Fe-containing alcohol dehydrogenase-like C-terminal" evidence="5">
    <location>
        <begin position="168"/>
        <end position="348"/>
    </location>
</feature>
<comment type="similarity">
    <text evidence="1">Belongs to the iron-containing alcohol dehydrogenase family.</text>
</comment>
<dbReference type="GO" id="GO:0046872">
    <property type="term" value="F:metal ion binding"/>
    <property type="evidence" value="ECO:0007669"/>
    <property type="project" value="InterPro"/>
</dbReference>
<dbReference type="PANTHER" id="PTHR11496:SF102">
    <property type="entry name" value="ALCOHOL DEHYDROGENASE 4"/>
    <property type="match status" value="1"/>
</dbReference>
<dbReference type="EMBL" id="JAGTTM010000004">
    <property type="protein sequence ID" value="MCC2030059.1"/>
    <property type="molecule type" value="Genomic_DNA"/>
</dbReference>
<evidence type="ECO:0000256" key="1">
    <source>
        <dbReference type="ARBA" id="ARBA00007358"/>
    </source>
</evidence>
<dbReference type="Gene3D" id="1.20.1090.10">
    <property type="entry name" value="Dehydroquinate synthase-like - alpha domain"/>
    <property type="match status" value="1"/>
</dbReference>
<dbReference type="InterPro" id="IPR034786">
    <property type="entry name" value="MAR"/>
</dbReference>
<evidence type="ECO:0000256" key="3">
    <source>
        <dbReference type="ARBA" id="ARBA00023027"/>
    </source>
</evidence>
<keyword evidence="2" id="KW-0560">Oxidoreductase</keyword>
<dbReference type="Proteomes" id="UP001139289">
    <property type="component" value="Unassembled WGS sequence"/>
</dbReference>
<evidence type="ECO:0000313" key="7">
    <source>
        <dbReference type="Proteomes" id="UP001139289"/>
    </source>
</evidence>
<protein>
    <submittedName>
        <fullName evidence="6">Maleylacetate reductase</fullName>
    </submittedName>
</protein>
<dbReference type="GO" id="GO:0004022">
    <property type="term" value="F:alcohol dehydrogenase (NAD+) activity"/>
    <property type="evidence" value="ECO:0007669"/>
    <property type="project" value="TreeGrafter"/>
</dbReference>
<organism evidence="6 7">
    <name type="scientific">Microbacterium tenebrionis</name>
    <dbReference type="NCBI Taxonomy" id="2830665"/>
    <lineage>
        <taxon>Bacteria</taxon>
        <taxon>Bacillati</taxon>
        <taxon>Actinomycetota</taxon>
        <taxon>Actinomycetes</taxon>
        <taxon>Micrococcales</taxon>
        <taxon>Microbacteriaceae</taxon>
        <taxon>Microbacterium</taxon>
    </lineage>
</organism>
<sequence>MRIAPFTYRSRAIDVRFGRDQAAEHVLDYVDTHEARRILVVATRSQLATADRLTAALSGHVVARFVDVVEHVPAATAEAARRVAADMRADLVLSIGGGSTTGTAKAIALTARLPILAVPTTLAGSEMTDTWGITTDGRKLTGKDPAVLPRAVVYDPALLDRLPEQLAVTSAFNAMAHCVEAFWGPGANPLSSIIAAEGVRQLANGLRTMRSSLPGVVDQLQYGSFLAGLVFADAGSGLHHKICHALGGAFDLSHAGTHTVVLPQVLRFNAPAVPETATALAGALGVDDAVDGLFELIAATGAPRSLSELGMPANDLPIAVDVVAEKLPIDNPREVTRGSLEQLLAAAYHGEDPR</sequence>
<accession>A0A9X1S0R5</accession>
<dbReference type="AlphaFoldDB" id="A0A9X1S0R5"/>
<name>A0A9X1S0R5_9MICO</name>
<feature type="domain" description="Alcohol dehydrogenase iron-type/glycerol dehydrogenase GldA" evidence="4">
    <location>
        <begin position="15"/>
        <end position="156"/>
    </location>
</feature>
<dbReference type="Pfam" id="PF00465">
    <property type="entry name" value="Fe-ADH"/>
    <property type="match status" value="1"/>
</dbReference>
<dbReference type="InterPro" id="IPR001670">
    <property type="entry name" value="ADH_Fe/GldA"/>
</dbReference>
<dbReference type="Gene3D" id="3.40.50.1970">
    <property type="match status" value="1"/>
</dbReference>
<evidence type="ECO:0000256" key="2">
    <source>
        <dbReference type="ARBA" id="ARBA00023002"/>
    </source>
</evidence>
<proteinExistence type="inferred from homology"/>
<gene>
    <name evidence="6" type="ORF">KEC56_11135</name>
</gene>
<evidence type="ECO:0000259" key="4">
    <source>
        <dbReference type="Pfam" id="PF00465"/>
    </source>
</evidence>
<evidence type="ECO:0000313" key="6">
    <source>
        <dbReference type="EMBL" id="MCC2030059.1"/>
    </source>
</evidence>
<dbReference type="Pfam" id="PF25137">
    <property type="entry name" value="ADH_Fe_C"/>
    <property type="match status" value="1"/>
</dbReference>
<dbReference type="GO" id="GO:0018506">
    <property type="term" value="F:maleylacetate reductase activity"/>
    <property type="evidence" value="ECO:0007669"/>
    <property type="project" value="InterPro"/>
</dbReference>
<dbReference type="SUPFAM" id="SSF56796">
    <property type="entry name" value="Dehydroquinate synthase-like"/>
    <property type="match status" value="1"/>
</dbReference>
<keyword evidence="3" id="KW-0520">NAD</keyword>
<keyword evidence="7" id="KW-1185">Reference proteome</keyword>
<dbReference type="CDD" id="cd08177">
    <property type="entry name" value="MAR"/>
    <property type="match status" value="1"/>
</dbReference>
<evidence type="ECO:0000259" key="5">
    <source>
        <dbReference type="Pfam" id="PF25137"/>
    </source>
</evidence>
<comment type="caution">
    <text evidence="6">The sequence shown here is derived from an EMBL/GenBank/DDBJ whole genome shotgun (WGS) entry which is preliminary data.</text>
</comment>